<dbReference type="STRING" id="93759.A0A1R3JGB6"/>
<dbReference type="AlphaFoldDB" id="A0A1R3JGB6"/>
<dbReference type="OrthoDB" id="47007at2759"/>
<protein>
    <submittedName>
        <fullName evidence="8">Short-chain dehydrogenase/reductase SDR</fullName>
    </submittedName>
</protein>
<keyword evidence="7" id="KW-0472">Membrane</keyword>
<keyword evidence="6" id="KW-0560">Oxidoreductase</keyword>
<evidence type="ECO:0000256" key="2">
    <source>
        <dbReference type="ARBA" id="ARBA00006484"/>
    </source>
</evidence>
<accession>A0A1R3JGB6</accession>
<keyword evidence="4" id="KW-0444">Lipid biosynthesis</keyword>
<gene>
    <name evidence="8" type="ORF">COLO4_16631</name>
</gene>
<proteinExistence type="inferred from homology"/>
<keyword evidence="4" id="KW-0752">Steroid biosynthesis</keyword>
<name>A0A1R3JGB6_9ROSI</name>
<sequence>MDMINNILNFVLPLFVFITLLPVYPLYLVHKFLNFIKRLISSEDVAGKVVLVTGAASGIGEQISYEYARRGARLALVDIREDRLGKVAENVRILGSPDVITIRADVSKIEDCERFVDEADVNFWGTIYGTHFALPHLMKSKGKIIVMASTLGCKPQFQFQPKPRRSPEFQAPSPTLAPCLSSLINPNAIHQASKAALISFYETLRSEIGSDNIGITIVMPGLIKSELTQSEAALKAGAGGFIPMESAEKCGRAIVKKACRGDKYVTEPSWIISALYPVKVLCPQLVDYCNHFLFVSNSKKKAA</sequence>
<dbReference type="SUPFAM" id="SSF51735">
    <property type="entry name" value="NAD(P)-binding Rossmann-fold domains"/>
    <property type="match status" value="1"/>
</dbReference>
<evidence type="ECO:0000256" key="6">
    <source>
        <dbReference type="ARBA" id="ARBA00023002"/>
    </source>
</evidence>
<dbReference type="PRINTS" id="PR00081">
    <property type="entry name" value="GDHRDH"/>
</dbReference>
<evidence type="ECO:0000256" key="7">
    <source>
        <dbReference type="SAM" id="Phobius"/>
    </source>
</evidence>
<keyword evidence="4" id="KW-0443">Lipid metabolism</keyword>
<dbReference type="InterPro" id="IPR036291">
    <property type="entry name" value="NAD(P)-bd_dom_sf"/>
</dbReference>
<comment type="subcellular location">
    <subcellularLocation>
        <location evidence="1">Membrane</location>
        <topology evidence="1">Single-pass type II membrane protein</topology>
    </subcellularLocation>
</comment>
<reference evidence="9" key="1">
    <citation type="submission" date="2013-09" db="EMBL/GenBank/DDBJ databases">
        <title>Corchorus olitorius genome sequencing.</title>
        <authorList>
            <person name="Alam M."/>
            <person name="Haque M.S."/>
            <person name="Islam M.S."/>
            <person name="Emdad E.M."/>
            <person name="Islam M.M."/>
            <person name="Ahmed B."/>
            <person name="Halim A."/>
            <person name="Hossen Q.M.M."/>
            <person name="Hossain M.Z."/>
            <person name="Ahmed R."/>
            <person name="Khan M.M."/>
            <person name="Islam R."/>
            <person name="Rashid M.M."/>
            <person name="Khan S.A."/>
            <person name="Rahman M.S."/>
            <person name="Alam M."/>
            <person name="Yahiya A.S."/>
            <person name="Khan M.S."/>
            <person name="Azam M.S."/>
            <person name="Haque T."/>
            <person name="Lashkar M.Z.H."/>
            <person name="Akhand A.I."/>
            <person name="Morshed G."/>
            <person name="Roy S."/>
            <person name="Uddin K.S."/>
            <person name="Rabeya T."/>
            <person name="Hossain A.S."/>
            <person name="Chowdhury A."/>
            <person name="Snigdha A.R."/>
            <person name="Mortoza M.S."/>
            <person name="Matin S.A."/>
            <person name="Hoque S.M.E."/>
            <person name="Islam M.K."/>
            <person name="Roy D.K."/>
            <person name="Haider R."/>
            <person name="Moosa M.M."/>
            <person name="Elias S.M."/>
            <person name="Hasan A.M."/>
            <person name="Jahan S."/>
            <person name="Shafiuddin M."/>
            <person name="Mahmood N."/>
            <person name="Shommy N.S."/>
        </authorList>
    </citation>
    <scope>NUCLEOTIDE SEQUENCE [LARGE SCALE GENOMIC DNA]</scope>
    <source>
        <strain evidence="9">cv. O-4</strain>
    </source>
</reference>
<dbReference type="PANTHER" id="PTHR43391">
    <property type="entry name" value="RETINOL DEHYDROGENASE-RELATED"/>
    <property type="match status" value="1"/>
</dbReference>
<dbReference type="GO" id="GO:0016020">
    <property type="term" value="C:membrane"/>
    <property type="evidence" value="ECO:0007669"/>
    <property type="project" value="UniProtKB-SubCell"/>
</dbReference>
<comment type="caution">
    <text evidence="8">The sequence shown here is derived from an EMBL/GenBank/DDBJ whole genome shotgun (WGS) entry which is preliminary data.</text>
</comment>
<dbReference type="InterPro" id="IPR002347">
    <property type="entry name" value="SDR_fam"/>
</dbReference>
<keyword evidence="5" id="KW-0735">Signal-anchor</keyword>
<dbReference type="GO" id="GO:0006694">
    <property type="term" value="P:steroid biosynthetic process"/>
    <property type="evidence" value="ECO:0007669"/>
    <property type="project" value="UniProtKB-KW"/>
</dbReference>
<keyword evidence="7" id="KW-0812">Transmembrane</keyword>
<dbReference type="PANTHER" id="PTHR43391:SF69">
    <property type="entry name" value="11-BETA-HYDROXYSTEROID DEHYDROGENASE-LIKE 6"/>
    <property type="match status" value="1"/>
</dbReference>
<feature type="transmembrane region" description="Helical" evidence="7">
    <location>
        <begin position="6"/>
        <end position="29"/>
    </location>
</feature>
<keyword evidence="7" id="KW-1133">Transmembrane helix</keyword>
<dbReference type="Proteomes" id="UP000187203">
    <property type="component" value="Unassembled WGS sequence"/>
</dbReference>
<evidence type="ECO:0000313" key="9">
    <source>
        <dbReference type="Proteomes" id="UP000187203"/>
    </source>
</evidence>
<dbReference type="EMBL" id="AWUE01016217">
    <property type="protein sequence ID" value="OMO93850.1"/>
    <property type="molecule type" value="Genomic_DNA"/>
</dbReference>
<dbReference type="Gene3D" id="3.40.50.720">
    <property type="entry name" value="NAD(P)-binding Rossmann-like Domain"/>
    <property type="match status" value="2"/>
</dbReference>
<evidence type="ECO:0000256" key="1">
    <source>
        <dbReference type="ARBA" id="ARBA00004606"/>
    </source>
</evidence>
<dbReference type="Pfam" id="PF00106">
    <property type="entry name" value="adh_short"/>
    <property type="match status" value="2"/>
</dbReference>
<dbReference type="GO" id="GO:0016491">
    <property type="term" value="F:oxidoreductase activity"/>
    <property type="evidence" value="ECO:0007669"/>
    <property type="project" value="UniProtKB-KW"/>
</dbReference>
<organism evidence="8 9">
    <name type="scientific">Corchorus olitorius</name>
    <dbReference type="NCBI Taxonomy" id="93759"/>
    <lineage>
        <taxon>Eukaryota</taxon>
        <taxon>Viridiplantae</taxon>
        <taxon>Streptophyta</taxon>
        <taxon>Embryophyta</taxon>
        <taxon>Tracheophyta</taxon>
        <taxon>Spermatophyta</taxon>
        <taxon>Magnoliopsida</taxon>
        <taxon>eudicotyledons</taxon>
        <taxon>Gunneridae</taxon>
        <taxon>Pentapetalae</taxon>
        <taxon>rosids</taxon>
        <taxon>malvids</taxon>
        <taxon>Malvales</taxon>
        <taxon>Malvaceae</taxon>
        <taxon>Grewioideae</taxon>
        <taxon>Apeibeae</taxon>
        <taxon>Corchorus</taxon>
    </lineage>
</organism>
<evidence type="ECO:0000256" key="4">
    <source>
        <dbReference type="ARBA" id="ARBA00022955"/>
    </source>
</evidence>
<keyword evidence="9" id="KW-1185">Reference proteome</keyword>
<dbReference type="GO" id="GO:0005829">
    <property type="term" value="C:cytosol"/>
    <property type="evidence" value="ECO:0007669"/>
    <property type="project" value="TreeGrafter"/>
</dbReference>
<evidence type="ECO:0000313" key="8">
    <source>
        <dbReference type="EMBL" id="OMO93850.1"/>
    </source>
</evidence>
<comment type="similarity">
    <text evidence="2">Belongs to the short-chain dehydrogenases/reductases (SDR) family.</text>
</comment>
<evidence type="ECO:0000256" key="5">
    <source>
        <dbReference type="ARBA" id="ARBA00022968"/>
    </source>
</evidence>
<keyword evidence="3" id="KW-0521">NADP</keyword>
<evidence type="ECO:0000256" key="3">
    <source>
        <dbReference type="ARBA" id="ARBA00022857"/>
    </source>
</evidence>